<dbReference type="RefSeq" id="WP_013188863.1">
    <property type="nucleotide sequence ID" value="NZ_CAMYEK010000003.1"/>
</dbReference>
<dbReference type="EMBL" id="UASJ01000019">
    <property type="protein sequence ID" value="SQC02410.1"/>
    <property type="molecule type" value="Genomic_DNA"/>
</dbReference>
<evidence type="ECO:0000313" key="2">
    <source>
        <dbReference type="EMBL" id="SQB63310.1"/>
    </source>
</evidence>
<sequence length="127" mass="13310">MSEGKWLFLAGLGAGAALALRMNEKQFSNVKGFAAKIANSESVTDARKIAAEKLNDILRTQGAKLVDKLAENLKSQLNAGGNASWAGFANAEGTASRSPHPSTTSTDRDGVTRDKDGHVIIDGKIVA</sequence>
<evidence type="ECO:0000313" key="5">
    <source>
        <dbReference type="Proteomes" id="UP000250245"/>
    </source>
</evidence>
<dbReference type="EMBL" id="UASJ01000001">
    <property type="protein sequence ID" value="SQB63310.1"/>
    <property type="molecule type" value="Genomic_DNA"/>
</dbReference>
<evidence type="ECO:0000313" key="4">
    <source>
        <dbReference type="EMBL" id="SQC02413.1"/>
    </source>
</evidence>
<evidence type="ECO:0000313" key="3">
    <source>
        <dbReference type="EMBL" id="SQC02410.1"/>
    </source>
</evidence>
<feature type="compositionally biased region" description="Polar residues" evidence="1">
    <location>
        <begin position="93"/>
        <end position="105"/>
    </location>
</feature>
<name>A0A2X3BNW9_9ACTO</name>
<reference evidence="4 5" key="1">
    <citation type="submission" date="2018-06" db="EMBL/GenBank/DDBJ databases">
        <authorList>
            <consortium name="Pathogen Informatics"/>
            <person name="Doyle S."/>
        </authorList>
    </citation>
    <scope>NUCLEOTIDE SEQUENCE [LARGE SCALE GENOMIC DNA]</scope>
    <source>
        <strain evidence="4 5">NCTC11820</strain>
    </source>
</reference>
<feature type="region of interest" description="Disordered" evidence="1">
    <location>
        <begin position="88"/>
        <end position="114"/>
    </location>
</feature>
<accession>A0A2X3BNW9</accession>
<proteinExistence type="predicted"/>
<dbReference type="GeneID" id="55564772"/>
<protein>
    <recommendedName>
        <fullName evidence="6">YtxH domain-containing protein</fullName>
    </recommendedName>
</protein>
<dbReference type="Proteomes" id="UP000250245">
    <property type="component" value="Unassembled WGS sequence"/>
</dbReference>
<dbReference type="EMBL" id="UASJ01000019">
    <property type="protein sequence ID" value="SQC02413.1"/>
    <property type="molecule type" value="Genomic_DNA"/>
</dbReference>
<organism evidence="4 5">
    <name type="scientific">Mobiluncus curtisii</name>
    <dbReference type="NCBI Taxonomy" id="2051"/>
    <lineage>
        <taxon>Bacteria</taxon>
        <taxon>Bacillati</taxon>
        <taxon>Actinomycetota</taxon>
        <taxon>Actinomycetes</taxon>
        <taxon>Actinomycetales</taxon>
        <taxon>Actinomycetaceae</taxon>
        <taxon>Mobiluncus</taxon>
    </lineage>
</organism>
<evidence type="ECO:0008006" key="6">
    <source>
        <dbReference type="Google" id="ProtNLM"/>
    </source>
</evidence>
<evidence type="ECO:0000256" key="1">
    <source>
        <dbReference type="SAM" id="MobiDB-lite"/>
    </source>
</evidence>
<gene>
    <name evidence="2" type="ORF">NCTC11820_00076</name>
    <name evidence="3" type="ORF">NCTC11820_02302</name>
    <name evidence="4" type="ORF">NCTC11820_02305</name>
</gene>
<dbReference type="AlphaFoldDB" id="A0A2X3BNW9"/>